<gene>
    <name evidence="2" type="ORF">GCM10010346_66280</name>
</gene>
<evidence type="ECO:0000313" key="2">
    <source>
        <dbReference type="EMBL" id="GHB33887.1"/>
    </source>
</evidence>
<accession>A0ABQ3EEM4</accession>
<protein>
    <recommendedName>
        <fullName evidence="1">ATP-dependent DNA ligase family profile domain-containing protein</fullName>
    </recommendedName>
</protein>
<dbReference type="RefSeq" id="WP_229843858.1">
    <property type="nucleotide sequence ID" value="NZ_BMVO01000061.1"/>
</dbReference>
<feature type="domain" description="ATP-dependent DNA ligase family profile" evidence="1">
    <location>
        <begin position="2"/>
        <end position="82"/>
    </location>
</feature>
<dbReference type="Gene3D" id="3.30.1490.70">
    <property type="match status" value="1"/>
</dbReference>
<dbReference type="Pfam" id="PF01068">
    <property type="entry name" value="DNA_ligase_A_M"/>
    <property type="match status" value="1"/>
</dbReference>
<proteinExistence type="predicted"/>
<sequence>MKTPAFFIAFDALQIDGIELLALPYAQRRRRLEVLFATRTLTTPWTLYPRTTEPGQGPQWLEDWTDVFGVEGLVVKNMNQRY</sequence>
<reference evidence="3" key="1">
    <citation type="journal article" date="2019" name="Int. J. Syst. Evol. Microbiol.">
        <title>The Global Catalogue of Microorganisms (GCM) 10K type strain sequencing project: providing services to taxonomists for standard genome sequencing and annotation.</title>
        <authorList>
            <consortium name="The Broad Institute Genomics Platform"/>
            <consortium name="The Broad Institute Genome Sequencing Center for Infectious Disease"/>
            <person name="Wu L."/>
            <person name="Ma J."/>
        </authorList>
    </citation>
    <scope>NUCLEOTIDE SEQUENCE [LARGE SCALE GENOMIC DNA]</scope>
    <source>
        <strain evidence="3">JCM 4737</strain>
    </source>
</reference>
<dbReference type="SUPFAM" id="SSF56091">
    <property type="entry name" value="DNA ligase/mRNA capping enzyme, catalytic domain"/>
    <property type="match status" value="1"/>
</dbReference>
<dbReference type="InterPro" id="IPR012310">
    <property type="entry name" value="DNA_ligase_ATP-dep_cent"/>
</dbReference>
<dbReference type="EMBL" id="BMVO01000061">
    <property type="protein sequence ID" value="GHB33887.1"/>
    <property type="molecule type" value="Genomic_DNA"/>
</dbReference>
<name>A0ABQ3EEM4_9ACTN</name>
<comment type="caution">
    <text evidence="2">The sequence shown here is derived from an EMBL/GenBank/DDBJ whole genome shotgun (WGS) entry which is preliminary data.</text>
</comment>
<keyword evidence="3" id="KW-1185">Reference proteome</keyword>
<evidence type="ECO:0000313" key="3">
    <source>
        <dbReference type="Proteomes" id="UP000599437"/>
    </source>
</evidence>
<organism evidence="2 3">
    <name type="scientific">Streptomyces chryseus</name>
    <dbReference type="NCBI Taxonomy" id="68186"/>
    <lineage>
        <taxon>Bacteria</taxon>
        <taxon>Bacillati</taxon>
        <taxon>Actinomycetota</taxon>
        <taxon>Actinomycetes</taxon>
        <taxon>Kitasatosporales</taxon>
        <taxon>Streptomycetaceae</taxon>
        <taxon>Streptomyces</taxon>
    </lineage>
</organism>
<dbReference type="Gene3D" id="3.30.470.30">
    <property type="entry name" value="DNA ligase/mRNA capping enzyme"/>
    <property type="match status" value="1"/>
</dbReference>
<dbReference type="Proteomes" id="UP000599437">
    <property type="component" value="Unassembled WGS sequence"/>
</dbReference>
<evidence type="ECO:0000259" key="1">
    <source>
        <dbReference type="Pfam" id="PF01068"/>
    </source>
</evidence>